<dbReference type="PANTHER" id="PTHR38480">
    <property type="entry name" value="SLR0254 PROTEIN"/>
    <property type="match status" value="1"/>
</dbReference>
<dbReference type="InterPro" id="IPR010432">
    <property type="entry name" value="RDD"/>
</dbReference>
<dbReference type="Pfam" id="PF06271">
    <property type="entry name" value="RDD"/>
    <property type="match status" value="1"/>
</dbReference>
<dbReference type="Proteomes" id="UP000326464">
    <property type="component" value="Unassembled WGS sequence"/>
</dbReference>
<dbReference type="PANTHER" id="PTHR38480:SF1">
    <property type="entry name" value="SLR0254 PROTEIN"/>
    <property type="match status" value="1"/>
</dbReference>
<name>A0A7X1NRD1_9MICC</name>
<feature type="transmembrane region" description="Helical" evidence="6">
    <location>
        <begin position="107"/>
        <end position="132"/>
    </location>
</feature>
<proteinExistence type="predicted"/>
<keyword evidence="2 6" id="KW-0812">Transmembrane</keyword>
<evidence type="ECO:0000256" key="6">
    <source>
        <dbReference type="SAM" id="Phobius"/>
    </source>
</evidence>
<accession>A0A7X1NRD1</accession>
<evidence type="ECO:0000256" key="5">
    <source>
        <dbReference type="SAM" id="MobiDB-lite"/>
    </source>
</evidence>
<reference evidence="9" key="1">
    <citation type="submission" date="2019-07" db="EMBL/GenBank/DDBJ databases">
        <title>Arthrobacter KR32 sp. nov., isolated from mountain cheese made of cows milk.</title>
        <authorList>
            <person name="Flegler A."/>
        </authorList>
    </citation>
    <scope>NUCLEOTIDE SEQUENCE [LARGE SCALE GENOMIC DNA]</scope>
    <source>
        <strain evidence="9">KR32</strain>
    </source>
</reference>
<evidence type="ECO:0000313" key="9">
    <source>
        <dbReference type="Proteomes" id="UP000326464"/>
    </source>
</evidence>
<keyword evidence="9" id="KW-1185">Reference proteome</keyword>
<gene>
    <name evidence="8" type="ORF">FNH21_11785</name>
</gene>
<comment type="subcellular location">
    <subcellularLocation>
        <location evidence="1">Membrane</location>
        <topology evidence="1">Multi-pass membrane protein</topology>
    </subcellularLocation>
</comment>
<feature type="region of interest" description="Disordered" evidence="5">
    <location>
        <begin position="249"/>
        <end position="279"/>
    </location>
</feature>
<dbReference type="OrthoDB" id="9787732at2"/>
<evidence type="ECO:0000256" key="2">
    <source>
        <dbReference type="ARBA" id="ARBA00022692"/>
    </source>
</evidence>
<keyword evidence="4 6" id="KW-0472">Membrane</keyword>
<dbReference type="EMBL" id="VJXX01000003">
    <property type="protein sequence ID" value="MPY11390.1"/>
    <property type="molecule type" value="Genomic_DNA"/>
</dbReference>
<feature type="transmembrane region" description="Helical" evidence="6">
    <location>
        <begin position="56"/>
        <end position="76"/>
    </location>
</feature>
<organism evidence="8 9">
    <name type="scientific">Arthrobacter bussei</name>
    <dbReference type="NCBI Taxonomy" id="2594179"/>
    <lineage>
        <taxon>Bacteria</taxon>
        <taxon>Bacillati</taxon>
        <taxon>Actinomycetota</taxon>
        <taxon>Actinomycetes</taxon>
        <taxon>Micrococcales</taxon>
        <taxon>Micrococcaceae</taxon>
        <taxon>Arthrobacter</taxon>
    </lineage>
</organism>
<evidence type="ECO:0000259" key="7">
    <source>
        <dbReference type="Pfam" id="PF06271"/>
    </source>
</evidence>
<evidence type="ECO:0000256" key="4">
    <source>
        <dbReference type="ARBA" id="ARBA00023136"/>
    </source>
</evidence>
<evidence type="ECO:0000256" key="3">
    <source>
        <dbReference type="ARBA" id="ARBA00022989"/>
    </source>
</evidence>
<feature type="domain" description="RDD" evidence="7">
    <location>
        <begin position="17"/>
        <end position="145"/>
    </location>
</feature>
<dbReference type="AlphaFoldDB" id="A0A7X1NRD1"/>
<evidence type="ECO:0000256" key="1">
    <source>
        <dbReference type="ARBA" id="ARBA00004141"/>
    </source>
</evidence>
<dbReference type="GO" id="GO:0016020">
    <property type="term" value="C:membrane"/>
    <property type="evidence" value="ECO:0007669"/>
    <property type="project" value="UniProtKB-SubCell"/>
</dbReference>
<feature type="transmembrane region" description="Helical" evidence="6">
    <location>
        <begin position="20"/>
        <end position="44"/>
    </location>
</feature>
<keyword evidence="3 6" id="KW-1133">Transmembrane helix</keyword>
<protein>
    <submittedName>
        <fullName evidence="8">RDD family protein</fullName>
    </submittedName>
</protein>
<evidence type="ECO:0000313" key="8">
    <source>
        <dbReference type="EMBL" id="MPY11390.1"/>
    </source>
</evidence>
<dbReference type="RefSeq" id="WP_152815767.1">
    <property type="nucleotide sequence ID" value="NZ_VJXX01000003.1"/>
</dbReference>
<comment type="caution">
    <text evidence="8">The sequence shown here is derived from an EMBL/GenBank/DDBJ whole genome shotgun (WGS) entry which is preliminary data.</text>
</comment>
<sequence>MSSVVTGEAVVLELKPAGFAARGLSVLIDIIAQFVVAILLVLLVGNVFRGVLDEALTTALLLVLVVMLLVVVPVTVETLTRGKSLGRLVMGLRIVRDDGGAIRFRHAFIRGMLAILEIYMLGGSLAFLVSLFNERSKRLGDLLAGTYAMRERVVARPRALAVMPPRLQEWSATADIGRLPDALARRMSQFLSQAPKLTPQARHTLALDLAAEASHHVSPAPPSDTHPEEFVHAVIAARRDRDYASMMRQRERAESTARRLHTLPFDQHAEPSARTMDGS</sequence>